<sequence>MTDRSRPRPARTAAALPGAACALALALSACSPAGTGSPAPVPSSTASGPTSSAGPGAETPTSGPRDLSPAALRDGAFGVPGDPVDVTTQLDVPWGMALLPDGSALVTLRDEARVVQAGPGRLQQVAADGDDGRVQGVVPGGEGGLLGVAVSPGFSDDGHVFLYFTARTDNRVVRYTLTDGRLGEATPILTGIPKNSTHNGGRLAFGPDGDLYVATGDAQDRPSAQDPNSLGGKILRVTATGEIPADNPFPNSPTYSLGHRNPQGLGWDSTGRLIAAEFGQDRFDELNVIRPGGNYGWPEVEGAGDGGGRFVAPVQTWPTSEASPSGIAVTSDAVYVAGLRGERLWRVPLTPEGPTGSPEPYLEGTLGRLRTVELGPDGDLWLLTSNTFRGEPRGGDDRLVSVPLN</sequence>
<dbReference type="Proteomes" id="UP001589748">
    <property type="component" value="Unassembled WGS sequence"/>
</dbReference>
<dbReference type="InterPro" id="IPR012938">
    <property type="entry name" value="Glc/Sorbosone_DH"/>
</dbReference>
<dbReference type="InterPro" id="IPR011042">
    <property type="entry name" value="6-blade_b-propeller_TolB-like"/>
</dbReference>
<organism evidence="4 5">
    <name type="scientific">Kineococcus gynurae</name>
    <dbReference type="NCBI Taxonomy" id="452979"/>
    <lineage>
        <taxon>Bacteria</taxon>
        <taxon>Bacillati</taxon>
        <taxon>Actinomycetota</taxon>
        <taxon>Actinomycetes</taxon>
        <taxon>Kineosporiales</taxon>
        <taxon>Kineosporiaceae</taxon>
        <taxon>Kineococcus</taxon>
    </lineage>
</organism>
<dbReference type="PROSITE" id="PS51257">
    <property type="entry name" value="PROKAR_LIPOPROTEIN"/>
    <property type="match status" value="1"/>
</dbReference>
<keyword evidence="5" id="KW-1185">Reference proteome</keyword>
<dbReference type="PANTHER" id="PTHR19328">
    <property type="entry name" value="HEDGEHOG-INTERACTING PROTEIN"/>
    <property type="match status" value="1"/>
</dbReference>
<dbReference type="RefSeq" id="WP_380137257.1">
    <property type="nucleotide sequence ID" value="NZ_JBHLUI010000008.1"/>
</dbReference>
<dbReference type="EMBL" id="JBHMDM010000007">
    <property type="protein sequence ID" value="MFB9378216.1"/>
    <property type="molecule type" value="Genomic_DNA"/>
</dbReference>
<dbReference type="SUPFAM" id="SSF50952">
    <property type="entry name" value="Soluble quinoprotein glucose dehydrogenase"/>
    <property type="match status" value="1"/>
</dbReference>
<evidence type="ECO:0000313" key="5">
    <source>
        <dbReference type="Proteomes" id="UP001589748"/>
    </source>
</evidence>
<evidence type="ECO:0000256" key="1">
    <source>
        <dbReference type="SAM" id="MobiDB-lite"/>
    </source>
</evidence>
<evidence type="ECO:0000313" key="4">
    <source>
        <dbReference type="EMBL" id="MFB9378216.1"/>
    </source>
</evidence>
<keyword evidence="2" id="KW-0732">Signal</keyword>
<dbReference type="Pfam" id="PF07995">
    <property type="entry name" value="GSDH"/>
    <property type="match status" value="1"/>
</dbReference>
<feature type="domain" description="Glucose/Sorbosone dehydrogenase" evidence="3">
    <location>
        <begin position="90"/>
        <end position="386"/>
    </location>
</feature>
<dbReference type="PANTHER" id="PTHR19328:SF13">
    <property type="entry name" value="HIPL1 PROTEIN"/>
    <property type="match status" value="1"/>
</dbReference>
<reference evidence="4 5" key="1">
    <citation type="submission" date="2024-09" db="EMBL/GenBank/DDBJ databases">
        <authorList>
            <person name="Sun Q."/>
            <person name="Mori K."/>
        </authorList>
    </citation>
    <scope>NUCLEOTIDE SEQUENCE [LARGE SCALE GENOMIC DNA]</scope>
    <source>
        <strain evidence="4 5">TISTR 1856</strain>
    </source>
</reference>
<comment type="caution">
    <text evidence="4">The sequence shown here is derived from an EMBL/GenBank/DDBJ whole genome shotgun (WGS) entry which is preliminary data.</text>
</comment>
<gene>
    <name evidence="4" type="ORF">ACFFVI_14690</name>
</gene>
<feature type="chain" id="PRO_5046751268" evidence="2">
    <location>
        <begin position="34"/>
        <end position="405"/>
    </location>
</feature>
<name>A0ABV5LVV0_9ACTN</name>
<feature type="signal peptide" evidence="2">
    <location>
        <begin position="1"/>
        <end position="33"/>
    </location>
</feature>
<protein>
    <submittedName>
        <fullName evidence="4">PQQ-dependent sugar dehydrogenase</fullName>
    </submittedName>
</protein>
<dbReference type="Gene3D" id="2.120.10.30">
    <property type="entry name" value="TolB, C-terminal domain"/>
    <property type="match status" value="1"/>
</dbReference>
<feature type="region of interest" description="Disordered" evidence="1">
    <location>
        <begin position="242"/>
        <end position="263"/>
    </location>
</feature>
<proteinExistence type="predicted"/>
<dbReference type="InterPro" id="IPR011041">
    <property type="entry name" value="Quinoprot_gluc/sorb_DH_b-prop"/>
</dbReference>
<accession>A0ABV5LVV0</accession>
<feature type="region of interest" description="Disordered" evidence="1">
    <location>
        <begin position="32"/>
        <end position="84"/>
    </location>
</feature>
<evidence type="ECO:0000259" key="3">
    <source>
        <dbReference type="Pfam" id="PF07995"/>
    </source>
</evidence>
<evidence type="ECO:0000256" key="2">
    <source>
        <dbReference type="SAM" id="SignalP"/>
    </source>
</evidence>
<feature type="compositionally biased region" description="Low complexity" evidence="1">
    <location>
        <begin position="32"/>
        <end position="57"/>
    </location>
</feature>